<comment type="similarity">
    <text evidence="2">Belongs to the class-II pyridoxal-phosphate-dependent aminotransferase family. Histidinol-phosphate aminotransferase subfamily.</text>
</comment>
<dbReference type="CDD" id="cd00609">
    <property type="entry name" value="AAT_like"/>
    <property type="match status" value="1"/>
</dbReference>
<evidence type="ECO:0000256" key="2">
    <source>
        <dbReference type="ARBA" id="ARBA00007970"/>
    </source>
</evidence>
<dbReference type="Pfam" id="PF00155">
    <property type="entry name" value="Aminotran_1_2"/>
    <property type="match status" value="1"/>
</dbReference>
<dbReference type="InterPro" id="IPR015424">
    <property type="entry name" value="PyrdxlP-dep_Trfase"/>
</dbReference>
<dbReference type="InterPro" id="IPR004839">
    <property type="entry name" value="Aminotransferase_I/II_large"/>
</dbReference>
<accession>A0ABR9ZUK5</accession>
<keyword evidence="4 11" id="KW-0032">Aminotransferase</keyword>
<dbReference type="EMBL" id="JADKNH010000008">
    <property type="protein sequence ID" value="MBF4694150.1"/>
    <property type="molecule type" value="Genomic_DNA"/>
</dbReference>
<keyword evidence="7" id="KW-0663">Pyridoxal phosphate</keyword>
<dbReference type="RefSeq" id="WP_194702393.1">
    <property type="nucleotide sequence ID" value="NZ_JADKNH010000008.1"/>
</dbReference>
<keyword evidence="8" id="KW-0368">Histidine biosynthesis</keyword>
<comment type="pathway">
    <text evidence="9">Amino-acid biosynthesis.</text>
</comment>
<dbReference type="PANTHER" id="PTHR42885:SF2">
    <property type="entry name" value="HISTIDINOL-PHOSPHATE AMINOTRANSFERASE"/>
    <property type="match status" value="1"/>
</dbReference>
<evidence type="ECO:0000313" key="12">
    <source>
        <dbReference type="Proteomes" id="UP000614200"/>
    </source>
</evidence>
<dbReference type="EC" id="2.6.1.9" evidence="11"/>
<evidence type="ECO:0000259" key="10">
    <source>
        <dbReference type="Pfam" id="PF00155"/>
    </source>
</evidence>
<protein>
    <submittedName>
        <fullName evidence="11">Histidinol-phosphate transaminase</fullName>
        <ecNumber evidence="11">2.6.1.9</ecNumber>
    </submittedName>
</protein>
<comment type="subunit">
    <text evidence="3">Homodimer.</text>
</comment>
<keyword evidence="6 11" id="KW-0808">Transferase</keyword>
<name>A0ABR9ZUK5_9FIRM</name>
<evidence type="ECO:0000256" key="7">
    <source>
        <dbReference type="ARBA" id="ARBA00022898"/>
    </source>
</evidence>
<comment type="cofactor">
    <cofactor evidence="1">
        <name>pyridoxal 5'-phosphate</name>
        <dbReference type="ChEBI" id="CHEBI:597326"/>
    </cofactor>
</comment>
<dbReference type="NCBIfam" id="TIGR01141">
    <property type="entry name" value="hisC"/>
    <property type="match status" value="1"/>
</dbReference>
<evidence type="ECO:0000256" key="1">
    <source>
        <dbReference type="ARBA" id="ARBA00001933"/>
    </source>
</evidence>
<dbReference type="Proteomes" id="UP000614200">
    <property type="component" value="Unassembled WGS sequence"/>
</dbReference>
<keyword evidence="12" id="KW-1185">Reference proteome</keyword>
<gene>
    <name evidence="11" type="primary">hisC</name>
    <name evidence="11" type="ORF">ISU02_13595</name>
</gene>
<dbReference type="GO" id="GO:0004400">
    <property type="term" value="F:histidinol-phosphate transaminase activity"/>
    <property type="evidence" value="ECO:0007669"/>
    <property type="project" value="UniProtKB-EC"/>
</dbReference>
<feature type="domain" description="Aminotransferase class I/classII large" evidence="10">
    <location>
        <begin position="6"/>
        <end position="337"/>
    </location>
</feature>
<evidence type="ECO:0000256" key="9">
    <source>
        <dbReference type="ARBA" id="ARBA00029440"/>
    </source>
</evidence>
<dbReference type="PANTHER" id="PTHR42885">
    <property type="entry name" value="HISTIDINOL-PHOSPHATE AMINOTRANSFERASE-RELATED"/>
    <property type="match status" value="1"/>
</dbReference>
<reference evidence="11 12" key="1">
    <citation type="submission" date="2020-11" db="EMBL/GenBank/DDBJ databases">
        <title>Fusibacter basophilias sp. nov.</title>
        <authorList>
            <person name="Qiu D."/>
        </authorList>
    </citation>
    <scope>NUCLEOTIDE SEQUENCE [LARGE SCALE GENOMIC DNA]</scope>
    <source>
        <strain evidence="11 12">Q10-2</strain>
    </source>
</reference>
<evidence type="ECO:0000256" key="3">
    <source>
        <dbReference type="ARBA" id="ARBA00011738"/>
    </source>
</evidence>
<evidence type="ECO:0000256" key="5">
    <source>
        <dbReference type="ARBA" id="ARBA00022605"/>
    </source>
</evidence>
<comment type="caution">
    <text evidence="11">The sequence shown here is derived from an EMBL/GenBank/DDBJ whole genome shotgun (WGS) entry which is preliminary data.</text>
</comment>
<sequence>MNALENMIKLDANELAYPLSETQIEKLRAELDLQKLNRYPDADAIELLEAYSAYIGIPQSQIIAGNGSDEVLDLIYKAFTTPKDIVLSVDPSFVMYEIMASIYKCEFRRYQPEAYYGLTPDNFIEYVEILKPKLIFICNPNNPTGALLNPEDLIKIIKSTDAYVVIDEAYGEFICDRFMDYSLLNKIDELPNLIVLKTLSKACGLAGLRIGFGLSNAANMAKLYSCKYPYTISNLSQALGIALLKSDFKETINSNRLQIIETRDRLIGELKQYKALEVFDSYANFIWMKIDSEQISKEYFLEAFAAKNIKIRYFKKDYLADYFRITVGTEYEAQQVMACIDAVLGLERAAGQ</sequence>
<dbReference type="Gene3D" id="3.90.1150.10">
    <property type="entry name" value="Aspartate Aminotransferase, domain 1"/>
    <property type="match status" value="1"/>
</dbReference>
<keyword evidence="5" id="KW-0028">Amino-acid biosynthesis</keyword>
<dbReference type="SUPFAM" id="SSF53383">
    <property type="entry name" value="PLP-dependent transferases"/>
    <property type="match status" value="1"/>
</dbReference>
<dbReference type="Gene3D" id="3.40.640.10">
    <property type="entry name" value="Type I PLP-dependent aspartate aminotransferase-like (Major domain)"/>
    <property type="match status" value="1"/>
</dbReference>
<evidence type="ECO:0000313" key="11">
    <source>
        <dbReference type="EMBL" id="MBF4694150.1"/>
    </source>
</evidence>
<dbReference type="InterPro" id="IPR015421">
    <property type="entry name" value="PyrdxlP-dep_Trfase_major"/>
</dbReference>
<evidence type="ECO:0000256" key="6">
    <source>
        <dbReference type="ARBA" id="ARBA00022679"/>
    </source>
</evidence>
<proteinExistence type="inferred from homology"/>
<evidence type="ECO:0000256" key="4">
    <source>
        <dbReference type="ARBA" id="ARBA00022576"/>
    </source>
</evidence>
<dbReference type="InterPro" id="IPR005861">
    <property type="entry name" value="HisP_aminotrans"/>
</dbReference>
<organism evidence="11 12">
    <name type="scientific">Fusibacter ferrireducens</name>
    <dbReference type="NCBI Taxonomy" id="2785058"/>
    <lineage>
        <taxon>Bacteria</taxon>
        <taxon>Bacillati</taxon>
        <taxon>Bacillota</taxon>
        <taxon>Clostridia</taxon>
        <taxon>Eubacteriales</taxon>
        <taxon>Eubacteriales Family XII. Incertae Sedis</taxon>
        <taxon>Fusibacter</taxon>
    </lineage>
</organism>
<evidence type="ECO:0000256" key="8">
    <source>
        <dbReference type="ARBA" id="ARBA00023102"/>
    </source>
</evidence>
<dbReference type="InterPro" id="IPR015422">
    <property type="entry name" value="PyrdxlP-dep_Trfase_small"/>
</dbReference>